<dbReference type="AlphaFoldDB" id="A0AAE6MKW1"/>
<protein>
    <submittedName>
        <fullName evidence="3">PH domain-containing protein</fullName>
    </submittedName>
</protein>
<reference evidence="3 5" key="1">
    <citation type="submission" date="2019-08" db="EMBL/GenBank/DDBJ databases">
        <title>Comparative genome analysis confer to the adaptation heavy metal polluted environment.</title>
        <authorList>
            <person name="Li Y."/>
        </authorList>
    </citation>
    <scope>NUCLEOTIDE SEQUENCE [LARGE SCALE GENOMIC DNA]</scope>
    <source>
        <strain evidence="3 5">P2</strain>
    </source>
</reference>
<dbReference type="Proteomes" id="UP000663940">
    <property type="component" value="Chromosome"/>
</dbReference>
<name>A0AAE6MKW1_9SPHI</name>
<evidence type="ECO:0000256" key="1">
    <source>
        <dbReference type="SAM" id="Phobius"/>
    </source>
</evidence>
<organism evidence="3 5">
    <name type="scientific">Mucilaginibacter rubeus</name>
    <dbReference type="NCBI Taxonomy" id="2027860"/>
    <lineage>
        <taxon>Bacteria</taxon>
        <taxon>Pseudomonadati</taxon>
        <taxon>Bacteroidota</taxon>
        <taxon>Sphingobacteriia</taxon>
        <taxon>Sphingobacteriales</taxon>
        <taxon>Sphingobacteriaceae</taxon>
        <taxon>Mucilaginibacter</taxon>
    </lineage>
</organism>
<feature type="transmembrane region" description="Helical" evidence="1">
    <location>
        <begin position="14"/>
        <end position="32"/>
    </location>
</feature>
<feature type="transmembrane region" description="Helical" evidence="1">
    <location>
        <begin position="38"/>
        <end position="59"/>
    </location>
</feature>
<accession>A0AAE6MKW1</accession>
<keyword evidence="6" id="KW-1185">Reference proteome</keyword>
<evidence type="ECO:0000313" key="6">
    <source>
        <dbReference type="Proteomes" id="UP000663940"/>
    </source>
</evidence>
<dbReference type="Pfam" id="PF03703">
    <property type="entry name" value="bPH_2"/>
    <property type="match status" value="1"/>
</dbReference>
<keyword evidence="1" id="KW-1133">Transmembrane helix</keyword>
<evidence type="ECO:0000259" key="2">
    <source>
        <dbReference type="Pfam" id="PF03703"/>
    </source>
</evidence>
<evidence type="ECO:0000313" key="3">
    <source>
        <dbReference type="EMBL" id="QEM07248.1"/>
    </source>
</evidence>
<reference evidence="4 6" key="2">
    <citation type="submission" date="2021-03" db="EMBL/GenBank/DDBJ databases">
        <title>Mucilaginibacter strains isolated from gold and copper mining confer multi heavy-metal resistance.</title>
        <authorList>
            <person name="Li Y."/>
        </authorList>
    </citation>
    <scope>NUCLEOTIDE SEQUENCE [LARGE SCALE GENOMIC DNA]</scope>
    <source>
        <strain evidence="4 6">P2-4</strain>
    </source>
</reference>
<evidence type="ECO:0000313" key="4">
    <source>
        <dbReference type="EMBL" id="QTE50199.1"/>
    </source>
</evidence>
<dbReference type="InterPro" id="IPR005182">
    <property type="entry name" value="YdbS-like_PH"/>
</dbReference>
<dbReference type="RefSeq" id="WP_112653045.1">
    <property type="nucleotide sequence ID" value="NZ_CP043451.1"/>
</dbReference>
<proteinExistence type="predicted"/>
<dbReference type="Proteomes" id="UP000250557">
    <property type="component" value="Chromosome"/>
</dbReference>
<dbReference type="EMBL" id="CP043451">
    <property type="protein sequence ID" value="QEM07248.1"/>
    <property type="molecule type" value="Genomic_DNA"/>
</dbReference>
<keyword evidence="1" id="KW-0472">Membrane</keyword>
<sequence length="166" mass="19096">MNLHQVWIAPVRPSIRYTAICTAPWLFVFFILTVAGYYVFPLLIVGSWVSLFAFLYHVLLLKSHTYFITPEYFLVSKGLLKKQVAWVEHLKIKDYFIHQTPIMNLVDVVNITIVSEGSPAIRFTLKGVSNSGMKNTFGDLIEFLEVRKNYYQKMIDAVEPLSAMAQ</sequence>
<dbReference type="EMBL" id="CP071880">
    <property type="protein sequence ID" value="QTE50199.1"/>
    <property type="molecule type" value="Genomic_DNA"/>
</dbReference>
<evidence type="ECO:0000313" key="5">
    <source>
        <dbReference type="Proteomes" id="UP000250557"/>
    </source>
</evidence>
<keyword evidence="1" id="KW-0812">Transmembrane</keyword>
<feature type="domain" description="YdbS-like PH" evidence="2">
    <location>
        <begin position="63"/>
        <end position="129"/>
    </location>
</feature>
<gene>
    <name evidence="3" type="ORF">DIU31_028495</name>
    <name evidence="4" type="ORF">J3L21_32510</name>
</gene>